<dbReference type="SUPFAM" id="SSF100920">
    <property type="entry name" value="Heat shock protein 70kD (HSP70), peptide-binding domain"/>
    <property type="match status" value="1"/>
</dbReference>
<dbReference type="FunFam" id="3.90.640.10:FF:000003">
    <property type="entry name" value="Molecular chaperone DnaK"/>
    <property type="match status" value="1"/>
</dbReference>
<dbReference type="FunFam" id="1.20.1270.10:FF:000001">
    <property type="entry name" value="Molecular chaperone DnaK"/>
    <property type="match status" value="1"/>
</dbReference>
<comment type="function">
    <text evidence="8">Acts as a chaperone.</text>
</comment>
<keyword evidence="4 8" id="KW-0547">Nucleotide-binding</keyword>
<keyword evidence="6 8" id="KW-0346">Stress response</keyword>
<protein>
    <recommendedName>
        <fullName evidence="2 8">Chaperone protein DnaK</fullName>
    </recommendedName>
    <alternativeName>
        <fullName evidence="8">HSP70</fullName>
    </alternativeName>
    <alternativeName>
        <fullName evidence="8">Heat shock 70 kDa protein</fullName>
    </alternativeName>
    <alternativeName>
        <fullName evidence="8">Heat shock protein 70</fullName>
    </alternativeName>
</protein>
<evidence type="ECO:0000313" key="12">
    <source>
        <dbReference type="EMBL" id="MBI2679169.1"/>
    </source>
</evidence>
<dbReference type="Proteomes" id="UP000779809">
    <property type="component" value="Unassembled WGS sequence"/>
</dbReference>
<keyword evidence="7 8" id="KW-0143">Chaperone</keyword>
<sequence length="642" mass="69456">MAKIIGIDLGTTNSCVAVMEGGEPKVIPNEEGGRTTPSVVAFTKTGERLVGQVAKRQAITNPENTIYSIKRFMGRRYDEVSEEMKMVPYKVVKEGDHVAIEAVGKKHTPPEISAYILMKLKKAAEDYLGEKVTEAVITVPAYFNDAQRQATKDAGRIAGLDVKRIINEPTAAALAYGLDKKKNETIAVYDFGGGTFDISILEVGEGVIEVKSTNGDTHLGGDNIDQRLVDWLIDEFRKDEGLDLRAKGNEMALQRLRDAAERAKIELSTTMETEINLPFITADASGPKHLVKKLTRGKLEEMVRDIIDKSIPPCKQAMKDAGIEASKIDEVVLVGGQTRMPRIQQLVKDLFGKEPHKGVNPDEVVAIGAGIQGGVLKGDVKDLLLLDVTPLTLAIETLGGVATPMIPRNTTIPTRKTETFSTAADSQTSVEVHVLQGERPLARDDRTLGKFHLTGIPPAPRGVPQIQVTFDIDANGILNVTAKDTATNKDQKITITSSSGLSKEEVERMAKDAEAHADEDKKRREEIEARNQLDALVYSVEKMLKEQGDKISQAERGDVENALADAKKSLEGTDPAAMNAAREKLTAASHKLAEAMYKAAQPQGGEAQPGGPQPGANGASGGEKKKDEGVIDAEYVDVEDKK</sequence>
<evidence type="ECO:0000256" key="6">
    <source>
        <dbReference type="ARBA" id="ARBA00023016"/>
    </source>
</evidence>
<proteinExistence type="evidence at transcript level"/>
<evidence type="ECO:0000256" key="8">
    <source>
        <dbReference type="HAMAP-Rule" id="MF_00332"/>
    </source>
</evidence>
<dbReference type="InterPro" id="IPR029048">
    <property type="entry name" value="HSP70_C_sf"/>
</dbReference>
<dbReference type="PRINTS" id="PR00301">
    <property type="entry name" value="HEATSHOCK70"/>
</dbReference>
<evidence type="ECO:0000256" key="3">
    <source>
        <dbReference type="ARBA" id="ARBA00022553"/>
    </source>
</evidence>
<evidence type="ECO:0000256" key="10">
    <source>
        <dbReference type="SAM" id="Coils"/>
    </source>
</evidence>
<dbReference type="InterPro" id="IPR012725">
    <property type="entry name" value="Chaperone_DnaK"/>
</dbReference>
<feature type="coiled-coil region" evidence="10">
    <location>
        <begin position="246"/>
        <end position="273"/>
    </location>
</feature>
<feature type="modified residue" description="Phosphothreonine; by autocatalysis" evidence="8">
    <location>
        <position position="195"/>
    </location>
</feature>
<evidence type="ECO:0000313" key="13">
    <source>
        <dbReference type="Proteomes" id="UP000779809"/>
    </source>
</evidence>
<dbReference type="FunFam" id="3.30.420.40:FF:000004">
    <property type="entry name" value="Molecular chaperone DnaK"/>
    <property type="match status" value="1"/>
</dbReference>
<dbReference type="CDD" id="cd10234">
    <property type="entry name" value="ASKHA_NBD_HSP70_DnaK-like"/>
    <property type="match status" value="1"/>
</dbReference>
<reference evidence="12" key="1">
    <citation type="submission" date="2020-07" db="EMBL/GenBank/DDBJ databases">
        <title>Huge and variable diversity of episymbiotic CPR bacteria and DPANN archaea in groundwater ecosystems.</title>
        <authorList>
            <person name="He C.Y."/>
            <person name="Keren R."/>
            <person name="Whittaker M."/>
            <person name="Farag I.F."/>
            <person name="Doudna J."/>
            <person name="Cate J.H.D."/>
            <person name="Banfield J.F."/>
        </authorList>
    </citation>
    <scope>NUCLEOTIDE SEQUENCE</scope>
    <source>
        <strain evidence="12">NC_groundwater_580_Pr5_B-0.1um_64_19</strain>
    </source>
</reference>
<feature type="region of interest" description="Disordered" evidence="11">
    <location>
        <begin position="598"/>
        <end position="642"/>
    </location>
</feature>
<feature type="compositionally biased region" description="Low complexity" evidence="11">
    <location>
        <begin position="599"/>
        <end position="617"/>
    </location>
</feature>
<dbReference type="HAMAP" id="MF_00332">
    <property type="entry name" value="DnaK"/>
    <property type="match status" value="1"/>
</dbReference>
<keyword evidence="10" id="KW-0175">Coiled coil</keyword>
<evidence type="ECO:0000256" key="2">
    <source>
        <dbReference type="ARBA" id="ARBA00014415"/>
    </source>
</evidence>
<dbReference type="NCBIfam" id="TIGR02350">
    <property type="entry name" value="prok_dnaK"/>
    <property type="match status" value="1"/>
</dbReference>
<evidence type="ECO:0000256" key="1">
    <source>
        <dbReference type="ARBA" id="ARBA00007381"/>
    </source>
</evidence>
<keyword evidence="5 8" id="KW-0067">ATP-binding</keyword>
<dbReference type="SUPFAM" id="SSF53067">
    <property type="entry name" value="Actin-like ATPase domain"/>
    <property type="match status" value="2"/>
</dbReference>
<dbReference type="Gene3D" id="2.60.34.10">
    <property type="entry name" value="Substrate Binding Domain Of DNAk, Chain A, domain 1"/>
    <property type="match status" value="1"/>
</dbReference>
<comment type="similarity">
    <text evidence="1 8 9">Belongs to the heat shock protein 70 family.</text>
</comment>
<comment type="caution">
    <text evidence="12">The sequence shown here is derived from an EMBL/GenBank/DDBJ whole genome shotgun (WGS) entry which is preliminary data.</text>
</comment>
<comment type="induction">
    <text evidence="8">By stress conditions e.g. heat shock.</text>
</comment>
<dbReference type="Pfam" id="PF00012">
    <property type="entry name" value="HSP70"/>
    <property type="match status" value="1"/>
</dbReference>
<dbReference type="GO" id="GO:0140662">
    <property type="term" value="F:ATP-dependent protein folding chaperone"/>
    <property type="evidence" value="ECO:0007669"/>
    <property type="project" value="InterPro"/>
</dbReference>
<dbReference type="EMBL" id="JACPNR010000013">
    <property type="protein sequence ID" value="MBI2679169.1"/>
    <property type="molecule type" value="Genomic_DNA"/>
</dbReference>
<evidence type="ECO:0000256" key="9">
    <source>
        <dbReference type="RuleBase" id="RU003322"/>
    </source>
</evidence>
<evidence type="ECO:0000256" key="4">
    <source>
        <dbReference type="ARBA" id="ARBA00022741"/>
    </source>
</evidence>
<dbReference type="NCBIfam" id="NF001413">
    <property type="entry name" value="PRK00290.1"/>
    <property type="match status" value="1"/>
</dbReference>
<dbReference type="GO" id="GO:0005524">
    <property type="term" value="F:ATP binding"/>
    <property type="evidence" value="ECO:0007669"/>
    <property type="project" value="UniProtKB-UniRule"/>
</dbReference>
<gene>
    <name evidence="8 12" type="primary">dnaK</name>
    <name evidence="12" type="ORF">HYX28_10355</name>
</gene>
<dbReference type="FunFam" id="2.60.34.10:FF:000014">
    <property type="entry name" value="Chaperone protein DnaK HSP70"/>
    <property type="match status" value="1"/>
</dbReference>
<feature type="compositionally biased region" description="Acidic residues" evidence="11">
    <location>
        <begin position="630"/>
        <end position="642"/>
    </location>
</feature>
<dbReference type="PANTHER" id="PTHR19375">
    <property type="entry name" value="HEAT SHOCK PROTEIN 70KDA"/>
    <property type="match status" value="1"/>
</dbReference>
<evidence type="ECO:0000256" key="7">
    <source>
        <dbReference type="ARBA" id="ARBA00023186"/>
    </source>
</evidence>
<dbReference type="Gene3D" id="3.90.640.10">
    <property type="entry name" value="Actin, Chain A, domain 4"/>
    <property type="match status" value="1"/>
</dbReference>
<dbReference type="InterPro" id="IPR029047">
    <property type="entry name" value="HSP70_peptide-bd_sf"/>
</dbReference>
<evidence type="ECO:0000256" key="5">
    <source>
        <dbReference type="ARBA" id="ARBA00022840"/>
    </source>
</evidence>
<dbReference type="GO" id="GO:0051082">
    <property type="term" value="F:unfolded protein binding"/>
    <property type="evidence" value="ECO:0007669"/>
    <property type="project" value="InterPro"/>
</dbReference>
<dbReference type="Gene3D" id="1.20.1270.10">
    <property type="match status" value="1"/>
</dbReference>
<dbReference type="InterPro" id="IPR043129">
    <property type="entry name" value="ATPase_NBD"/>
</dbReference>
<keyword evidence="3 8" id="KW-0597">Phosphoprotein</keyword>
<dbReference type="AlphaFoldDB" id="A0A932EQF7"/>
<dbReference type="Gene3D" id="3.30.420.40">
    <property type="match status" value="2"/>
</dbReference>
<dbReference type="PROSITE" id="PS00329">
    <property type="entry name" value="HSP70_2"/>
    <property type="match status" value="1"/>
</dbReference>
<dbReference type="SUPFAM" id="SSF100934">
    <property type="entry name" value="Heat shock protein 70kD (HSP70), C-terminal subdomain"/>
    <property type="match status" value="1"/>
</dbReference>
<dbReference type="PROSITE" id="PS00297">
    <property type="entry name" value="HSP70_1"/>
    <property type="match status" value="1"/>
</dbReference>
<dbReference type="InterPro" id="IPR013126">
    <property type="entry name" value="Hsp_70_fam"/>
</dbReference>
<name>A0A932EQF7_9BACT</name>
<evidence type="ECO:0000256" key="11">
    <source>
        <dbReference type="SAM" id="MobiDB-lite"/>
    </source>
</evidence>
<dbReference type="NCBIfam" id="NF003520">
    <property type="entry name" value="PRK05183.1"/>
    <property type="match status" value="1"/>
</dbReference>
<organism evidence="12 13">
    <name type="scientific">Candidatus Korobacter versatilis</name>
    <dbReference type="NCBI Taxonomy" id="658062"/>
    <lineage>
        <taxon>Bacteria</taxon>
        <taxon>Pseudomonadati</taxon>
        <taxon>Acidobacteriota</taxon>
        <taxon>Terriglobia</taxon>
        <taxon>Terriglobales</taxon>
        <taxon>Candidatus Korobacteraceae</taxon>
        <taxon>Candidatus Korobacter</taxon>
    </lineage>
</organism>
<feature type="coiled-coil region" evidence="10">
    <location>
        <begin position="503"/>
        <end position="530"/>
    </location>
</feature>
<accession>A0A932EQF7</accession>
<dbReference type="InterPro" id="IPR018181">
    <property type="entry name" value="Heat_shock_70_CS"/>
</dbReference>
<dbReference type="PROSITE" id="PS01036">
    <property type="entry name" value="HSP70_3"/>
    <property type="match status" value="1"/>
</dbReference>